<evidence type="ECO:0000256" key="3">
    <source>
        <dbReference type="ARBA" id="ARBA00006926"/>
    </source>
</evidence>
<sequence length="212" mass="24485">MEPSLPLATLTLKSSKLKNKVFIIFISMVLCTALLALLQLKFLKPRKKDFYSFEVEDWKGRTMSLERFRGKAALVVNVASYCPHTEKNYIMLQELQREFGSSHFTVLAFPCNQFGQMEPGLNDEIIYFAKSNYGVTFPIFSKIKVLGSEASPAFKFLIDTSKTEPKWNFWKYLISPEGKVLKYLKPEEPIENIKQDIAALIREIIIKKREDL</sequence>
<dbReference type="InterPro" id="IPR036249">
    <property type="entry name" value="Thioredoxin-like_sf"/>
</dbReference>
<evidence type="ECO:0000256" key="1">
    <source>
        <dbReference type="ARBA" id="ARBA00000217"/>
    </source>
</evidence>
<dbReference type="CTD" id="493869"/>
<dbReference type="GeneID" id="106546144"/>
<dbReference type="PROSITE" id="PS00763">
    <property type="entry name" value="GLUTATHIONE_PEROXID_2"/>
    <property type="match status" value="1"/>
</dbReference>
<keyword evidence="13" id="KW-1185">Reference proteome</keyword>
<dbReference type="InterPro" id="IPR000889">
    <property type="entry name" value="Glutathione_peroxidase"/>
</dbReference>
<dbReference type="GO" id="GO:0004602">
    <property type="term" value="F:glutathione peroxidase activity"/>
    <property type="evidence" value="ECO:0007669"/>
    <property type="project" value="UniProtKB-EC"/>
</dbReference>
<evidence type="ECO:0000256" key="7">
    <source>
        <dbReference type="ARBA" id="ARBA00022989"/>
    </source>
</evidence>
<comment type="catalytic activity">
    <reaction evidence="1">
        <text>2 glutathione + H2O2 = glutathione disulfide + 2 H2O</text>
        <dbReference type="Rhea" id="RHEA:16833"/>
        <dbReference type="ChEBI" id="CHEBI:15377"/>
        <dbReference type="ChEBI" id="CHEBI:16240"/>
        <dbReference type="ChEBI" id="CHEBI:57925"/>
        <dbReference type="ChEBI" id="CHEBI:58297"/>
        <dbReference type="EC" id="1.11.1.9"/>
    </reaction>
</comment>
<dbReference type="Pfam" id="PF00255">
    <property type="entry name" value="GSHPx"/>
    <property type="match status" value="1"/>
</dbReference>
<dbReference type="CDD" id="cd00340">
    <property type="entry name" value="GSH_Peroxidase"/>
    <property type="match status" value="1"/>
</dbReference>
<comment type="similarity">
    <text evidence="3 11">Belongs to the glutathione peroxidase family.</text>
</comment>
<dbReference type="NCBIfam" id="TIGR02540">
    <property type="entry name" value="gpx7"/>
    <property type="match status" value="1"/>
</dbReference>
<protein>
    <recommendedName>
        <fullName evidence="4 11">Glutathione peroxidase</fullName>
    </recommendedName>
</protein>
<keyword evidence="8 11" id="KW-0560">Oxidoreductase</keyword>
<evidence type="ECO:0000256" key="5">
    <source>
        <dbReference type="ARBA" id="ARBA00022559"/>
    </source>
</evidence>
<dbReference type="PIRSF" id="PIRSF000303">
    <property type="entry name" value="Glutathion_perox"/>
    <property type="match status" value="1"/>
</dbReference>
<keyword evidence="7 12" id="KW-1133">Transmembrane helix</keyword>
<dbReference type="SUPFAM" id="SSF52833">
    <property type="entry name" value="Thioredoxin-like"/>
    <property type="match status" value="1"/>
</dbReference>
<dbReference type="AlphaFoldDB" id="A0A6I9XX75"/>
<evidence type="ECO:0000256" key="8">
    <source>
        <dbReference type="ARBA" id="ARBA00023002"/>
    </source>
</evidence>
<dbReference type="KEGG" id="tsr:106546144"/>
<evidence type="ECO:0000313" key="13">
    <source>
        <dbReference type="Proteomes" id="UP000504617"/>
    </source>
</evidence>
<dbReference type="GO" id="GO:0033554">
    <property type="term" value="P:cellular response to stress"/>
    <property type="evidence" value="ECO:0007669"/>
    <property type="project" value="UniProtKB-ARBA"/>
</dbReference>
<dbReference type="Gene3D" id="3.40.30.10">
    <property type="entry name" value="Glutaredoxin"/>
    <property type="match status" value="1"/>
</dbReference>
<evidence type="ECO:0000256" key="2">
    <source>
        <dbReference type="ARBA" id="ARBA00004167"/>
    </source>
</evidence>
<organism evidence="13 14">
    <name type="scientific">Thamnophis sirtalis</name>
    <dbReference type="NCBI Taxonomy" id="35019"/>
    <lineage>
        <taxon>Eukaryota</taxon>
        <taxon>Metazoa</taxon>
        <taxon>Chordata</taxon>
        <taxon>Craniata</taxon>
        <taxon>Vertebrata</taxon>
        <taxon>Euteleostomi</taxon>
        <taxon>Lepidosauria</taxon>
        <taxon>Squamata</taxon>
        <taxon>Bifurcata</taxon>
        <taxon>Unidentata</taxon>
        <taxon>Episquamata</taxon>
        <taxon>Toxicofera</taxon>
        <taxon>Serpentes</taxon>
        <taxon>Colubroidea</taxon>
        <taxon>Colubridae</taxon>
        <taxon>Natricinae</taxon>
        <taxon>Thamnophis</taxon>
    </lineage>
</organism>
<dbReference type="GO" id="GO:0016020">
    <property type="term" value="C:membrane"/>
    <property type="evidence" value="ECO:0007669"/>
    <property type="project" value="UniProtKB-SubCell"/>
</dbReference>
<keyword evidence="5 11" id="KW-0575">Peroxidase</keyword>
<evidence type="ECO:0000256" key="9">
    <source>
        <dbReference type="ARBA" id="ARBA00023136"/>
    </source>
</evidence>
<dbReference type="PRINTS" id="PR01011">
    <property type="entry name" value="GLUTPROXDASE"/>
</dbReference>
<dbReference type="PANTHER" id="PTHR11592">
    <property type="entry name" value="GLUTATHIONE PEROXIDASE"/>
    <property type="match status" value="1"/>
</dbReference>
<dbReference type="PANTHER" id="PTHR11592:SF7">
    <property type="entry name" value="GLUTATHIONE PEROXIDASE 8-RELATED"/>
    <property type="match status" value="1"/>
</dbReference>
<accession>A0A6I9XX75</accession>
<feature type="transmembrane region" description="Helical" evidence="12">
    <location>
        <begin position="20"/>
        <end position="38"/>
    </location>
</feature>
<keyword evidence="6 12" id="KW-0812">Transmembrane</keyword>
<dbReference type="GO" id="GO:0005788">
    <property type="term" value="C:endoplasmic reticulum lumen"/>
    <property type="evidence" value="ECO:0007669"/>
    <property type="project" value="UniProtKB-ARBA"/>
</dbReference>
<dbReference type="FunFam" id="3.40.30.10:FF:000049">
    <property type="entry name" value="Glutathione peroxidase"/>
    <property type="match status" value="1"/>
</dbReference>
<dbReference type="Proteomes" id="UP000504617">
    <property type="component" value="Unplaced"/>
</dbReference>
<evidence type="ECO:0000256" key="12">
    <source>
        <dbReference type="SAM" id="Phobius"/>
    </source>
</evidence>
<dbReference type="InterPro" id="IPR013376">
    <property type="entry name" value="Glut_perox_Gpx7"/>
</dbReference>
<name>A0A6I9XX75_9SAUR</name>
<dbReference type="OrthoDB" id="446890at2759"/>
<feature type="active site" evidence="10">
    <location>
        <position position="82"/>
    </location>
</feature>
<evidence type="ECO:0000313" key="14">
    <source>
        <dbReference type="RefSeq" id="XP_013918406.1"/>
    </source>
</evidence>
<gene>
    <name evidence="14" type="primary">GPX8</name>
</gene>
<evidence type="ECO:0000256" key="11">
    <source>
        <dbReference type="RuleBase" id="RU000499"/>
    </source>
</evidence>
<dbReference type="PROSITE" id="PS51355">
    <property type="entry name" value="GLUTATHIONE_PEROXID_3"/>
    <property type="match status" value="1"/>
</dbReference>
<evidence type="ECO:0000256" key="4">
    <source>
        <dbReference type="ARBA" id="ARBA00012310"/>
    </source>
</evidence>
<evidence type="ECO:0000256" key="10">
    <source>
        <dbReference type="PIRSR" id="PIRSR000303-1"/>
    </source>
</evidence>
<proteinExistence type="inferred from homology"/>
<reference evidence="14" key="1">
    <citation type="submission" date="2025-08" db="UniProtKB">
        <authorList>
            <consortium name="RefSeq"/>
        </authorList>
    </citation>
    <scope>IDENTIFICATION</scope>
    <source>
        <tissue evidence="14">Skeletal muscle</tissue>
    </source>
</reference>
<dbReference type="GO" id="GO:0006979">
    <property type="term" value="P:response to oxidative stress"/>
    <property type="evidence" value="ECO:0007669"/>
    <property type="project" value="InterPro"/>
</dbReference>
<comment type="subcellular location">
    <subcellularLocation>
        <location evidence="2">Membrane</location>
        <topology evidence="2">Single-pass membrane protein</topology>
    </subcellularLocation>
</comment>
<keyword evidence="9 12" id="KW-0472">Membrane</keyword>
<evidence type="ECO:0000256" key="6">
    <source>
        <dbReference type="ARBA" id="ARBA00022692"/>
    </source>
</evidence>
<dbReference type="RefSeq" id="XP_013918406.1">
    <property type="nucleotide sequence ID" value="XM_014062931.1"/>
</dbReference>
<dbReference type="InterPro" id="IPR029760">
    <property type="entry name" value="GPX_CS"/>
</dbReference>